<reference evidence="1 2" key="1">
    <citation type="submission" date="2014-08" db="EMBL/GenBank/DDBJ databases">
        <authorList>
            <person name="Baker A.R."/>
            <person name="Burr A.R."/>
            <person name="Dasin A.T."/>
            <person name="Garcia J.E."/>
            <person name="Guerrero B.J."/>
            <person name="Jones M.I."/>
            <person name="Kim J.T."/>
            <person name="Rockwood T.C."/>
            <person name="Shen A.C.Y."/>
            <person name="Stoddart K.E."/>
            <person name="Truong Q.M."/>
            <person name="Villegas R.L."/>
            <person name="Walker J.M."/>
            <person name="Bhuiyan S."/>
            <person name="Benjamin R.C."/>
            <person name="Hughes L.E."/>
            <person name="Hale R.H."/>
            <person name="Visi D.H."/>
            <person name="Allen M.S."/>
            <person name="Anders K.R."/>
            <person name="Braun M.A."/>
            <person name="Delesalle V.A."/>
            <person name="Ware V.C."/>
            <person name="Bradley K.W."/>
            <person name="Barker L.P."/>
            <person name="Asai D.J."/>
            <person name="Bowman C.A."/>
            <person name="Russell D.A."/>
            <person name="Pope W.H."/>
            <person name="Jacobs-Sera D."/>
            <person name="Hendrix R.W."/>
            <person name="Hatfull G.F."/>
        </authorList>
    </citation>
    <scope>NUCLEOTIDE SEQUENCE [LARGE SCALE GENOMIC DNA]</scope>
</reference>
<proteinExistence type="predicted"/>
<name>A0A097BXI8_9CAUD</name>
<accession>A0A097BXI8</accession>
<protein>
    <submittedName>
        <fullName evidence="1">Uncharacterized protein</fullName>
    </submittedName>
</protein>
<dbReference type="KEGG" id="vg:26795363"/>
<dbReference type="Proteomes" id="UP000029887">
    <property type="component" value="Segment"/>
</dbReference>
<gene>
    <name evidence="1" type="ORF">PBI_VOHMINGHAZI_95</name>
</gene>
<dbReference type="RefSeq" id="YP_009224217.1">
    <property type="nucleotide sequence ID" value="NC_029077.1"/>
</dbReference>
<organism evidence="1 2">
    <name type="scientific">Mycobacterium phage VohminGhazi</name>
    <dbReference type="NCBI Taxonomy" id="1542912"/>
    <lineage>
        <taxon>Viruses</taxon>
        <taxon>Duplodnaviria</taxon>
        <taxon>Heunggongvirae</taxon>
        <taxon>Uroviricota</taxon>
        <taxon>Caudoviricetes</taxon>
        <taxon>Gladiatorvirus</taxon>
        <taxon>Gladiatorvirus ericB</taxon>
    </lineage>
</organism>
<evidence type="ECO:0000313" key="1">
    <source>
        <dbReference type="EMBL" id="AIS73668.1"/>
    </source>
</evidence>
<dbReference type="GeneID" id="26795363"/>
<dbReference type="OrthoDB" id="27202at10239"/>
<sequence length="42" mass="4672">MLCEVWMDTKTGPAFLVGMLSNAQAETLVKNLRVEGIFAWIS</sequence>
<evidence type="ECO:0000313" key="2">
    <source>
        <dbReference type="Proteomes" id="UP000029887"/>
    </source>
</evidence>
<dbReference type="EMBL" id="KM401838">
    <property type="protein sequence ID" value="AIS73668.1"/>
    <property type="molecule type" value="Genomic_DNA"/>
</dbReference>